<dbReference type="AlphaFoldDB" id="A0A914UL64"/>
<sequence>MPRRAKSQREPNSAIERLANANVRRSNVYCDPLTLDKILRRNEQRGAPIRTRSELPRWNIQRPTHSPDGKPPPLPRLTWLPFIDVMNQQKSTSSSPTTTRRVPFY</sequence>
<feature type="region of interest" description="Disordered" evidence="1">
    <location>
        <begin position="44"/>
        <end position="76"/>
    </location>
</feature>
<name>A0A914UL64_9BILA</name>
<proteinExistence type="predicted"/>
<evidence type="ECO:0000313" key="2">
    <source>
        <dbReference type="Proteomes" id="UP000887566"/>
    </source>
</evidence>
<keyword evidence="2" id="KW-1185">Reference proteome</keyword>
<reference evidence="3" key="1">
    <citation type="submission" date="2022-11" db="UniProtKB">
        <authorList>
            <consortium name="WormBaseParasite"/>
        </authorList>
    </citation>
    <scope>IDENTIFICATION</scope>
</reference>
<organism evidence="2 3">
    <name type="scientific">Plectus sambesii</name>
    <dbReference type="NCBI Taxonomy" id="2011161"/>
    <lineage>
        <taxon>Eukaryota</taxon>
        <taxon>Metazoa</taxon>
        <taxon>Ecdysozoa</taxon>
        <taxon>Nematoda</taxon>
        <taxon>Chromadorea</taxon>
        <taxon>Plectida</taxon>
        <taxon>Plectina</taxon>
        <taxon>Plectoidea</taxon>
        <taxon>Plectidae</taxon>
        <taxon>Plectus</taxon>
    </lineage>
</organism>
<accession>A0A914UL64</accession>
<evidence type="ECO:0000313" key="3">
    <source>
        <dbReference type="WBParaSite" id="PSAMB.scaffold1070size36389.g10853.t1"/>
    </source>
</evidence>
<evidence type="ECO:0000256" key="1">
    <source>
        <dbReference type="SAM" id="MobiDB-lite"/>
    </source>
</evidence>
<dbReference type="WBParaSite" id="PSAMB.scaffold1070size36389.g10853.t1">
    <property type="protein sequence ID" value="PSAMB.scaffold1070size36389.g10853.t1"/>
    <property type="gene ID" value="PSAMB.scaffold1070size36389.g10853"/>
</dbReference>
<protein>
    <submittedName>
        <fullName evidence="3">Uncharacterized protein</fullName>
    </submittedName>
</protein>
<dbReference type="Proteomes" id="UP000887566">
    <property type="component" value="Unplaced"/>
</dbReference>